<dbReference type="EMBL" id="JAWCUA010000003">
    <property type="protein sequence ID" value="MDU0112340.1"/>
    <property type="molecule type" value="Genomic_DNA"/>
</dbReference>
<evidence type="ECO:0000313" key="2">
    <source>
        <dbReference type="EMBL" id="MDU0112340.1"/>
    </source>
</evidence>
<feature type="transmembrane region" description="Helical" evidence="1">
    <location>
        <begin position="90"/>
        <end position="109"/>
    </location>
</feature>
<accession>A0ABU3QYX2</accession>
<reference evidence="2 3" key="1">
    <citation type="submission" date="2023-10" db="EMBL/GenBank/DDBJ databases">
        <title>Psychrosphaera aquimaarina strain SW33 isolated from seawater.</title>
        <authorList>
            <person name="Bayburt H."/>
            <person name="Kim J.M."/>
            <person name="Choi B.J."/>
            <person name="Jeon C.O."/>
        </authorList>
    </citation>
    <scope>NUCLEOTIDE SEQUENCE [LARGE SCALE GENOMIC DNA]</scope>
    <source>
        <strain evidence="2 3">KCTC 52743</strain>
    </source>
</reference>
<keyword evidence="1" id="KW-1133">Transmembrane helix</keyword>
<proteinExistence type="predicted"/>
<name>A0ABU3QYX2_9GAMM</name>
<protein>
    <submittedName>
        <fullName evidence="2">Uncharacterized protein</fullName>
    </submittedName>
</protein>
<keyword evidence="3" id="KW-1185">Reference proteome</keyword>
<feature type="transmembrane region" description="Helical" evidence="1">
    <location>
        <begin position="57"/>
        <end position="78"/>
    </location>
</feature>
<sequence>MEPNFERYTLKELQECFESLDKAKWPERAIKIEQLIKQAKCNPIHVSEETTPLNKDVVMMFVIGLTIIVSLILGKVTISNRYDGFSYADNPFVFSLCIGVLLFIFLQYLSRYLISKKDD</sequence>
<evidence type="ECO:0000256" key="1">
    <source>
        <dbReference type="SAM" id="Phobius"/>
    </source>
</evidence>
<dbReference type="RefSeq" id="WP_315946087.1">
    <property type="nucleotide sequence ID" value="NZ_JAWCUA010000003.1"/>
</dbReference>
<comment type="caution">
    <text evidence="2">The sequence shown here is derived from an EMBL/GenBank/DDBJ whole genome shotgun (WGS) entry which is preliminary data.</text>
</comment>
<keyword evidence="1" id="KW-0812">Transmembrane</keyword>
<evidence type="ECO:0000313" key="3">
    <source>
        <dbReference type="Proteomes" id="UP001257914"/>
    </source>
</evidence>
<organism evidence="2 3">
    <name type="scientific">Psychrosphaera aquimarina</name>
    <dbReference type="NCBI Taxonomy" id="2044854"/>
    <lineage>
        <taxon>Bacteria</taxon>
        <taxon>Pseudomonadati</taxon>
        <taxon>Pseudomonadota</taxon>
        <taxon>Gammaproteobacteria</taxon>
        <taxon>Alteromonadales</taxon>
        <taxon>Pseudoalteromonadaceae</taxon>
        <taxon>Psychrosphaera</taxon>
    </lineage>
</organism>
<dbReference type="Proteomes" id="UP001257914">
    <property type="component" value="Unassembled WGS sequence"/>
</dbReference>
<keyword evidence="1" id="KW-0472">Membrane</keyword>
<gene>
    <name evidence="2" type="ORF">RT723_04860</name>
</gene>